<feature type="compositionally biased region" description="Low complexity" evidence="1">
    <location>
        <begin position="876"/>
        <end position="889"/>
    </location>
</feature>
<reference evidence="4 5" key="1">
    <citation type="submission" date="2014-04" db="EMBL/GenBank/DDBJ databases">
        <authorList>
            <consortium name="DOE Joint Genome Institute"/>
            <person name="Kuo A."/>
            <person name="Kohler A."/>
            <person name="Costa M.D."/>
            <person name="Nagy L.G."/>
            <person name="Floudas D."/>
            <person name="Copeland A."/>
            <person name="Barry K.W."/>
            <person name="Cichocki N."/>
            <person name="Veneault-Fourrey C."/>
            <person name="LaButti K."/>
            <person name="Lindquist E.A."/>
            <person name="Lipzen A."/>
            <person name="Lundell T."/>
            <person name="Morin E."/>
            <person name="Murat C."/>
            <person name="Sun H."/>
            <person name="Tunlid A."/>
            <person name="Henrissat B."/>
            <person name="Grigoriev I.V."/>
            <person name="Hibbett D.S."/>
            <person name="Martin F."/>
            <person name="Nordberg H.P."/>
            <person name="Cantor M.N."/>
            <person name="Hua S.X."/>
        </authorList>
    </citation>
    <scope>NUCLEOTIDE SEQUENCE [LARGE SCALE GENOMIC DNA]</scope>
    <source>
        <strain evidence="4 5">Marx 270</strain>
    </source>
</reference>
<dbReference type="SUPFAM" id="SSF81383">
    <property type="entry name" value="F-box domain"/>
    <property type="match status" value="1"/>
</dbReference>
<dbReference type="CDD" id="cd09917">
    <property type="entry name" value="F-box_SF"/>
    <property type="match status" value="1"/>
</dbReference>
<dbReference type="Gene3D" id="3.80.10.10">
    <property type="entry name" value="Ribonuclease Inhibitor"/>
    <property type="match status" value="3"/>
</dbReference>
<organism evidence="4 5">
    <name type="scientific">Pisolithus tinctorius Marx 270</name>
    <dbReference type="NCBI Taxonomy" id="870435"/>
    <lineage>
        <taxon>Eukaryota</taxon>
        <taxon>Fungi</taxon>
        <taxon>Dikarya</taxon>
        <taxon>Basidiomycota</taxon>
        <taxon>Agaricomycotina</taxon>
        <taxon>Agaricomycetes</taxon>
        <taxon>Agaricomycetidae</taxon>
        <taxon>Boletales</taxon>
        <taxon>Sclerodermatineae</taxon>
        <taxon>Pisolithaceae</taxon>
        <taxon>Pisolithus</taxon>
    </lineage>
</organism>
<feature type="compositionally biased region" description="Polar residues" evidence="1">
    <location>
        <begin position="690"/>
        <end position="710"/>
    </location>
</feature>
<feature type="compositionally biased region" description="Polar residues" evidence="1">
    <location>
        <begin position="50"/>
        <end position="60"/>
    </location>
</feature>
<dbReference type="InterPro" id="IPR036047">
    <property type="entry name" value="F-box-like_dom_sf"/>
</dbReference>
<feature type="domain" description="F-box/LRR-repeat protein 15-like leucin rich repeat" evidence="3">
    <location>
        <begin position="150"/>
        <end position="306"/>
    </location>
</feature>
<dbReference type="GO" id="GO:0031146">
    <property type="term" value="P:SCF-dependent proteasomal ubiquitin-dependent protein catabolic process"/>
    <property type="evidence" value="ECO:0007669"/>
    <property type="project" value="TreeGrafter"/>
</dbReference>
<dbReference type="InterPro" id="IPR032675">
    <property type="entry name" value="LRR_dom_sf"/>
</dbReference>
<dbReference type="Pfam" id="PF12937">
    <property type="entry name" value="F-box-like"/>
    <property type="match status" value="1"/>
</dbReference>
<feature type="compositionally biased region" description="Pro residues" evidence="1">
    <location>
        <begin position="812"/>
        <end position="823"/>
    </location>
</feature>
<dbReference type="InterPro" id="IPR006553">
    <property type="entry name" value="Leu-rich_rpt_Cys-con_subtyp"/>
</dbReference>
<evidence type="ECO:0000259" key="2">
    <source>
        <dbReference type="Pfam" id="PF12937"/>
    </source>
</evidence>
<feature type="region of interest" description="Disordered" evidence="1">
    <location>
        <begin position="630"/>
        <end position="710"/>
    </location>
</feature>
<dbReference type="EMBL" id="KN831947">
    <property type="protein sequence ID" value="KIO12652.1"/>
    <property type="molecule type" value="Genomic_DNA"/>
</dbReference>
<dbReference type="InParanoid" id="A0A0C3KT08"/>
<dbReference type="PANTHER" id="PTHR13318">
    <property type="entry name" value="PARTNER OF PAIRED, ISOFORM B-RELATED"/>
    <property type="match status" value="1"/>
</dbReference>
<evidence type="ECO:0000256" key="1">
    <source>
        <dbReference type="SAM" id="MobiDB-lite"/>
    </source>
</evidence>
<dbReference type="Pfam" id="PF13516">
    <property type="entry name" value="LRR_6"/>
    <property type="match status" value="1"/>
</dbReference>
<dbReference type="Proteomes" id="UP000054217">
    <property type="component" value="Unassembled WGS sequence"/>
</dbReference>
<proteinExistence type="predicted"/>
<feature type="compositionally biased region" description="Polar residues" evidence="1">
    <location>
        <begin position="630"/>
        <end position="651"/>
    </location>
</feature>
<evidence type="ECO:0000313" key="5">
    <source>
        <dbReference type="Proteomes" id="UP000054217"/>
    </source>
</evidence>
<sequence>MAPARPSRIVYRIKSASQSTTSLSENDDEYPCKSAFFSRDDDPPPGISPAQWSSPRSTHLVSARPPMTHLPPEILIHILKHLHSPRDLYHSMLVSRAWCECAVELLWHRPALTRISTLVKIITILNLPDQSFTYARFIKRVNFLFLSPDLTDVLFSRLAQCDRLERLTLVNCSAISEAALLRVLTRLPNLIAIDLTGVVETTDNVISGLTAVSKRLQGINLTGCKLVTDEGVFSLARECSLLRRVKLSGVEQVTDPSVSAIAKACPLLLEIDLNNCKHITNTPVRDLWLHCPHLREVRLSHCSELTDAAFPAPTKIRDTTIPLIIPRALDELPPLVLPKALVHLRMLDLTGCALITDDAVEGIVSHAPKIRSLVLSKCSLLTDRAVESVCILGRHLHYLHLGHAVNITDRSIKSLARCCTRLRYVDFANCSLLTDMSVFELASLPKLRRIGLVRVSNLTDEAIYALAERHSTLERIHLSYCDQISVMAIHFLLQKLHKLTHLSLTGIPSFRKPELQQFCRQPPQEFNVSQRMSFCVYSGNGVAKLRSFLTDLFNTITEEMQGDDEETEYEDDFDESFVEVPHDVDMETGNEDDLDDDFMYDRRFHFQPAIQRGQPSTRDRLVEPMLTPRHSSIAVQHNPISPSRSAPSATTEPFLVHTPTDYTTHHTHHAPEPSGGQQNRQRGFGLQPVVETSASPAPSEVASNRSAATAQSNGTGFFRTYQDLASSSRSNGALTPDYNYAEIGHGRGASNQFNQLPPSFGNRAFTPASTLHGATQGIAQVMHSAGSQLEARYRQNQSIPLPLVLPDNPVPWPHLEPPTPIATPPANASSPGTPPAFNASSDPREPEGRGRSVRRSLRNTLNAAELYATSLLFGRNSAASSSNLPDSSSTGTKSQQ</sequence>
<feature type="domain" description="F-box" evidence="2">
    <location>
        <begin position="68"/>
        <end position="112"/>
    </location>
</feature>
<keyword evidence="5" id="KW-1185">Reference proteome</keyword>
<dbReference type="InterPro" id="IPR001810">
    <property type="entry name" value="F-box_dom"/>
</dbReference>
<dbReference type="InterPro" id="IPR057207">
    <property type="entry name" value="FBXL15_LRR"/>
</dbReference>
<accession>A0A0C3KT08</accession>
<evidence type="ECO:0000313" key="4">
    <source>
        <dbReference type="EMBL" id="KIO12652.1"/>
    </source>
</evidence>
<dbReference type="SUPFAM" id="SSF52047">
    <property type="entry name" value="RNI-like"/>
    <property type="match status" value="2"/>
</dbReference>
<dbReference type="HOGENOM" id="CLU_010840_1_0_1"/>
<dbReference type="OrthoDB" id="10257471at2759"/>
<feature type="region of interest" description="Disordered" evidence="1">
    <location>
        <begin position="876"/>
        <end position="896"/>
    </location>
</feature>
<dbReference type="STRING" id="870435.A0A0C3KT08"/>
<feature type="region of interest" description="Disordered" evidence="1">
    <location>
        <begin position="16"/>
        <end position="63"/>
    </location>
</feature>
<dbReference type="InterPro" id="IPR001611">
    <property type="entry name" value="Leu-rich_rpt"/>
</dbReference>
<dbReference type="PANTHER" id="PTHR13318:SF190">
    <property type="entry name" value="PARTNER OF PAIRED, ISOFORM B"/>
    <property type="match status" value="1"/>
</dbReference>
<name>A0A0C3KT08_PISTI</name>
<reference evidence="5" key="2">
    <citation type="submission" date="2015-01" db="EMBL/GenBank/DDBJ databases">
        <title>Evolutionary Origins and Diversification of the Mycorrhizal Mutualists.</title>
        <authorList>
            <consortium name="DOE Joint Genome Institute"/>
            <consortium name="Mycorrhizal Genomics Consortium"/>
            <person name="Kohler A."/>
            <person name="Kuo A."/>
            <person name="Nagy L.G."/>
            <person name="Floudas D."/>
            <person name="Copeland A."/>
            <person name="Barry K.W."/>
            <person name="Cichocki N."/>
            <person name="Veneault-Fourrey C."/>
            <person name="LaButti K."/>
            <person name="Lindquist E.A."/>
            <person name="Lipzen A."/>
            <person name="Lundell T."/>
            <person name="Morin E."/>
            <person name="Murat C."/>
            <person name="Riley R."/>
            <person name="Ohm R."/>
            <person name="Sun H."/>
            <person name="Tunlid A."/>
            <person name="Henrissat B."/>
            <person name="Grigoriev I.V."/>
            <person name="Hibbett D.S."/>
            <person name="Martin F."/>
        </authorList>
    </citation>
    <scope>NUCLEOTIDE SEQUENCE [LARGE SCALE GENOMIC DNA]</scope>
    <source>
        <strain evidence="5">Marx 270</strain>
    </source>
</reference>
<dbReference type="FunCoup" id="A0A0C3KT08">
    <property type="interactions" value="376"/>
</dbReference>
<dbReference type="GO" id="GO:0019005">
    <property type="term" value="C:SCF ubiquitin ligase complex"/>
    <property type="evidence" value="ECO:0007669"/>
    <property type="project" value="TreeGrafter"/>
</dbReference>
<protein>
    <submittedName>
        <fullName evidence="4">Uncharacterized protein</fullName>
    </submittedName>
</protein>
<gene>
    <name evidence="4" type="ORF">M404DRAFT_993639</name>
</gene>
<dbReference type="AlphaFoldDB" id="A0A0C3KT08"/>
<feature type="region of interest" description="Disordered" evidence="1">
    <location>
        <begin position="812"/>
        <end position="857"/>
    </location>
</feature>
<evidence type="ECO:0000259" key="3">
    <source>
        <dbReference type="Pfam" id="PF25372"/>
    </source>
</evidence>
<dbReference type="Pfam" id="PF25372">
    <property type="entry name" value="DUF7885"/>
    <property type="match status" value="1"/>
</dbReference>
<dbReference type="SMART" id="SM00367">
    <property type="entry name" value="LRR_CC"/>
    <property type="match status" value="10"/>
</dbReference>